<keyword evidence="2" id="KW-1185">Reference proteome</keyword>
<evidence type="ECO:0000313" key="2">
    <source>
        <dbReference type="Proteomes" id="UP001150581"/>
    </source>
</evidence>
<sequence>MNSSKSTAVEEAQTDIREHTQAIINELGSLAQEVSGGTEIRELLSRVSRQTAMSLDMCIRDTQQALVGTQGLATRLAAKTEDTQEKLKTLTKTIDIVKVASGEL</sequence>
<dbReference type="EMBL" id="JANBPG010001864">
    <property type="protein sequence ID" value="KAJ1887961.1"/>
    <property type="molecule type" value="Genomic_DNA"/>
</dbReference>
<proteinExistence type="predicted"/>
<organism evidence="1 2">
    <name type="scientific">Kickxella alabastrina</name>
    <dbReference type="NCBI Taxonomy" id="61397"/>
    <lineage>
        <taxon>Eukaryota</taxon>
        <taxon>Fungi</taxon>
        <taxon>Fungi incertae sedis</taxon>
        <taxon>Zoopagomycota</taxon>
        <taxon>Kickxellomycotina</taxon>
        <taxon>Kickxellomycetes</taxon>
        <taxon>Kickxellales</taxon>
        <taxon>Kickxellaceae</taxon>
        <taxon>Kickxella</taxon>
    </lineage>
</organism>
<evidence type="ECO:0000313" key="1">
    <source>
        <dbReference type="EMBL" id="KAJ1887961.1"/>
    </source>
</evidence>
<comment type="caution">
    <text evidence="1">The sequence shown here is derived from an EMBL/GenBank/DDBJ whole genome shotgun (WGS) entry which is preliminary data.</text>
</comment>
<dbReference type="Proteomes" id="UP001150581">
    <property type="component" value="Unassembled WGS sequence"/>
</dbReference>
<name>A0ACC1I8U0_9FUNG</name>
<reference evidence="1" key="1">
    <citation type="submission" date="2022-07" db="EMBL/GenBank/DDBJ databases">
        <title>Phylogenomic reconstructions and comparative analyses of Kickxellomycotina fungi.</title>
        <authorList>
            <person name="Reynolds N.K."/>
            <person name="Stajich J.E."/>
            <person name="Barry K."/>
            <person name="Grigoriev I.V."/>
            <person name="Crous P."/>
            <person name="Smith M.E."/>
        </authorList>
    </citation>
    <scope>NUCLEOTIDE SEQUENCE</scope>
    <source>
        <strain evidence="1">Benny 63K</strain>
    </source>
</reference>
<gene>
    <name evidence="1" type="ORF">LPJ66_008824</name>
</gene>
<protein>
    <submittedName>
        <fullName evidence="1">Uncharacterized protein</fullName>
    </submittedName>
</protein>
<accession>A0ACC1I8U0</accession>